<comment type="caution">
    <text evidence="1">The sequence shown here is derived from an EMBL/GenBank/DDBJ whole genome shotgun (WGS) entry which is preliminary data.</text>
</comment>
<dbReference type="EMBL" id="JAVXUO010003076">
    <property type="protein sequence ID" value="KAK2966954.1"/>
    <property type="molecule type" value="Genomic_DNA"/>
</dbReference>
<reference evidence="1" key="1">
    <citation type="submission" date="2022-12" db="EMBL/GenBank/DDBJ databases">
        <title>Draft genome assemblies for two species of Escallonia (Escalloniales).</title>
        <authorList>
            <person name="Chanderbali A."/>
            <person name="Dervinis C."/>
            <person name="Anghel I."/>
            <person name="Soltis D."/>
            <person name="Soltis P."/>
            <person name="Zapata F."/>
        </authorList>
    </citation>
    <scope>NUCLEOTIDE SEQUENCE</scope>
    <source>
        <strain evidence="1">UCBG92.1500</strain>
        <tissue evidence="1">Leaf</tissue>
    </source>
</reference>
<organism evidence="1 2">
    <name type="scientific">Escallonia rubra</name>
    <dbReference type="NCBI Taxonomy" id="112253"/>
    <lineage>
        <taxon>Eukaryota</taxon>
        <taxon>Viridiplantae</taxon>
        <taxon>Streptophyta</taxon>
        <taxon>Embryophyta</taxon>
        <taxon>Tracheophyta</taxon>
        <taxon>Spermatophyta</taxon>
        <taxon>Magnoliopsida</taxon>
        <taxon>eudicotyledons</taxon>
        <taxon>Gunneridae</taxon>
        <taxon>Pentapetalae</taxon>
        <taxon>asterids</taxon>
        <taxon>campanulids</taxon>
        <taxon>Escalloniales</taxon>
        <taxon>Escalloniaceae</taxon>
        <taxon>Escallonia</taxon>
    </lineage>
</organism>
<dbReference type="AlphaFoldDB" id="A0AA88QKR1"/>
<name>A0AA88QKR1_9ASTE</name>
<evidence type="ECO:0000313" key="2">
    <source>
        <dbReference type="Proteomes" id="UP001187471"/>
    </source>
</evidence>
<sequence>MAKQDVGVGGLLSQEKWHLCMRACCDRGGNVKGATKVPFSCDKRPYISDHIQYCIIQSFSSLRWWPEQLLSELLLLPSQELQSDPPSRFQYSQVWPNDEFPVPFVEGELVKPLLISDRIERKRRPFGDFLPGRPPQFDSFVHIGHLFIIVHAQS</sequence>
<accession>A0AA88QKR1</accession>
<protein>
    <submittedName>
        <fullName evidence="1">Uncharacterized protein</fullName>
    </submittedName>
</protein>
<gene>
    <name evidence="1" type="ORF">RJ640_002139</name>
</gene>
<keyword evidence="2" id="KW-1185">Reference proteome</keyword>
<evidence type="ECO:0000313" key="1">
    <source>
        <dbReference type="EMBL" id="KAK2966954.1"/>
    </source>
</evidence>
<proteinExistence type="predicted"/>
<dbReference type="Proteomes" id="UP001187471">
    <property type="component" value="Unassembled WGS sequence"/>
</dbReference>